<dbReference type="EMBL" id="JAIOUQ010000017">
    <property type="protein sequence ID" value="MBZ2167072.1"/>
    <property type="molecule type" value="Genomic_DNA"/>
</dbReference>
<feature type="domain" description="DUF11" evidence="1">
    <location>
        <begin position="2"/>
        <end position="92"/>
    </location>
</feature>
<accession>A0A8T5USP0</accession>
<evidence type="ECO:0000259" key="1">
    <source>
        <dbReference type="Pfam" id="PF01345"/>
    </source>
</evidence>
<protein>
    <submittedName>
        <fullName evidence="2">DUF11 domain-containing protein</fullName>
    </submittedName>
</protein>
<dbReference type="Pfam" id="PF01345">
    <property type="entry name" value="DUF11"/>
    <property type="match status" value="2"/>
</dbReference>
<sequence>MDNNGPNTANNVTISHLLNHNHLKWISDEGKGSYNHITGIWSVQTIENGTNINLHVVAQIIASNINITSNAIYKSGLNIDPNISNNMTSTTLKIPPSADISITQSASNYNPKNFHNIYIKIKVKNQGHNDAQNLTINSGLNPDLLKYISCYGNGNYNPKTGIWT</sequence>
<proteinExistence type="predicted"/>
<reference evidence="3" key="1">
    <citation type="journal article" date="2022" name="Microbiol. Resour. Announc.">
        <title>Draft Genome Sequence of a Methanogenic Archaeon from West Spitsbergen Permafrost.</title>
        <authorList>
            <person name="Trubitsyn V."/>
            <person name="Rivkina E."/>
            <person name="Shcherbakova V."/>
        </authorList>
    </citation>
    <scope>NUCLEOTIDE SEQUENCE [LARGE SCALE GENOMIC DNA]</scope>
    <source>
        <strain evidence="3">VT</strain>
    </source>
</reference>
<gene>
    <name evidence="2" type="ORF">K8N75_13585</name>
</gene>
<comment type="caution">
    <text evidence="2">The sequence shown here is derived from an EMBL/GenBank/DDBJ whole genome shotgun (WGS) entry which is preliminary data.</text>
</comment>
<keyword evidence="3" id="KW-1185">Reference proteome</keyword>
<evidence type="ECO:0000313" key="3">
    <source>
        <dbReference type="Proteomes" id="UP000825933"/>
    </source>
</evidence>
<dbReference type="AlphaFoldDB" id="A0A8T5USP0"/>
<organism evidence="2 3">
    <name type="scientific">Methanobacterium spitsbergense</name>
    <dbReference type="NCBI Taxonomy" id="2874285"/>
    <lineage>
        <taxon>Archaea</taxon>
        <taxon>Methanobacteriati</taxon>
        <taxon>Methanobacteriota</taxon>
        <taxon>Methanomada group</taxon>
        <taxon>Methanobacteria</taxon>
        <taxon>Methanobacteriales</taxon>
        <taxon>Methanobacteriaceae</taxon>
        <taxon>Methanobacterium</taxon>
    </lineage>
</organism>
<evidence type="ECO:0000313" key="2">
    <source>
        <dbReference type="EMBL" id="MBZ2167072.1"/>
    </source>
</evidence>
<name>A0A8T5USP0_9EURY</name>
<feature type="domain" description="DUF11" evidence="1">
    <location>
        <begin position="99"/>
        <end position="164"/>
    </location>
</feature>
<dbReference type="Proteomes" id="UP000825933">
    <property type="component" value="Unassembled WGS sequence"/>
</dbReference>
<dbReference type="InterPro" id="IPR001434">
    <property type="entry name" value="OmcB-like_DUF11"/>
</dbReference>